<protein>
    <recommendedName>
        <fullName evidence="5">PEP-CTERM protein-sorting domain-containing protein</fullName>
    </recommendedName>
</protein>
<dbReference type="EMBL" id="CP036278">
    <property type="protein sequence ID" value="QDU57205.1"/>
    <property type="molecule type" value="Genomic_DNA"/>
</dbReference>
<dbReference type="AlphaFoldDB" id="A0A518AR71"/>
<evidence type="ECO:0000313" key="4">
    <source>
        <dbReference type="Proteomes" id="UP000315750"/>
    </source>
</evidence>
<reference evidence="3 4" key="1">
    <citation type="submission" date="2019-02" db="EMBL/GenBank/DDBJ databases">
        <title>Deep-cultivation of Planctomycetes and their phenomic and genomic characterization uncovers novel biology.</title>
        <authorList>
            <person name="Wiegand S."/>
            <person name="Jogler M."/>
            <person name="Boedeker C."/>
            <person name="Pinto D."/>
            <person name="Vollmers J."/>
            <person name="Rivas-Marin E."/>
            <person name="Kohn T."/>
            <person name="Peeters S.H."/>
            <person name="Heuer A."/>
            <person name="Rast P."/>
            <person name="Oberbeckmann S."/>
            <person name="Bunk B."/>
            <person name="Jeske O."/>
            <person name="Meyerdierks A."/>
            <person name="Storesund J.E."/>
            <person name="Kallscheuer N."/>
            <person name="Luecker S."/>
            <person name="Lage O.M."/>
            <person name="Pohl T."/>
            <person name="Merkel B.J."/>
            <person name="Hornburger P."/>
            <person name="Mueller R.-W."/>
            <person name="Bruemmer F."/>
            <person name="Labrenz M."/>
            <person name="Spormann A.M."/>
            <person name="Op den Camp H."/>
            <person name="Overmann J."/>
            <person name="Amann R."/>
            <person name="Jetten M.S.M."/>
            <person name="Mascher T."/>
            <person name="Medema M.H."/>
            <person name="Devos D.P."/>
            <person name="Kaster A.-K."/>
            <person name="Ovreas L."/>
            <person name="Rohde M."/>
            <person name="Galperin M.Y."/>
            <person name="Jogler C."/>
        </authorList>
    </citation>
    <scope>NUCLEOTIDE SEQUENCE [LARGE SCALE GENOMIC DNA]</scope>
    <source>
        <strain evidence="3 4">Pan181</strain>
    </source>
</reference>
<sequence precursor="true">MKKLVFAFSCVAVLAAASVGSAALVVTNGDFETGGGENLENVTDWSDYNTGNFWEGAWQTNADWISPNGTNVAMFSSFESDDFGTPTNDVNDGSYLYQSFGTADGAASVDIQFDWGAPNDDPGGRELGMTVGIYAYDGSTGFTPGDGSDVRGATGVTMLDSASYTLSSTGVDGLVVTERTTLSLAGAGTQELFLRFNGYIPGTTEAWPMLDNVSIVPEPASVLMCVLGGIAVLAWRRK</sequence>
<evidence type="ECO:0000256" key="2">
    <source>
        <dbReference type="SAM" id="SignalP"/>
    </source>
</evidence>
<keyword evidence="1" id="KW-0472">Membrane</keyword>
<feature type="signal peptide" evidence="2">
    <location>
        <begin position="1"/>
        <end position="22"/>
    </location>
</feature>
<keyword evidence="1" id="KW-1133">Transmembrane helix</keyword>
<organism evidence="3 4">
    <name type="scientific">Aeoliella mucimassa</name>
    <dbReference type="NCBI Taxonomy" id="2527972"/>
    <lineage>
        <taxon>Bacteria</taxon>
        <taxon>Pseudomonadati</taxon>
        <taxon>Planctomycetota</taxon>
        <taxon>Planctomycetia</taxon>
        <taxon>Pirellulales</taxon>
        <taxon>Lacipirellulaceae</taxon>
        <taxon>Aeoliella</taxon>
    </lineage>
</organism>
<feature type="transmembrane region" description="Helical" evidence="1">
    <location>
        <begin position="219"/>
        <end position="235"/>
    </location>
</feature>
<evidence type="ECO:0008006" key="5">
    <source>
        <dbReference type="Google" id="ProtNLM"/>
    </source>
</evidence>
<dbReference type="Proteomes" id="UP000315750">
    <property type="component" value="Chromosome"/>
</dbReference>
<gene>
    <name evidence="3" type="ORF">Pan181_34190</name>
</gene>
<proteinExistence type="predicted"/>
<keyword evidence="4" id="KW-1185">Reference proteome</keyword>
<keyword evidence="1" id="KW-0812">Transmembrane</keyword>
<feature type="chain" id="PRO_5021961739" description="PEP-CTERM protein-sorting domain-containing protein" evidence="2">
    <location>
        <begin position="23"/>
        <end position="238"/>
    </location>
</feature>
<name>A0A518AR71_9BACT</name>
<dbReference type="KEGG" id="amuc:Pan181_34190"/>
<keyword evidence="2" id="KW-0732">Signal</keyword>
<evidence type="ECO:0000313" key="3">
    <source>
        <dbReference type="EMBL" id="QDU57205.1"/>
    </source>
</evidence>
<evidence type="ECO:0000256" key="1">
    <source>
        <dbReference type="SAM" id="Phobius"/>
    </source>
</evidence>
<accession>A0A518AR71</accession>
<dbReference type="RefSeq" id="WP_145248217.1">
    <property type="nucleotide sequence ID" value="NZ_CP036278.1"/>
</dbReference>